<evidence type="ECO:0000256" key="1">
    <source>
        <dbReference type="SAM" id="SignalP"/>
    </source>
</evidence>
<keyword evidence="3" id="KW-1185">Reference proteome</keyword>
<dbReference type="HOGENOM" id="CLU_071125_1_0_1"/>
<gene>
    <name evidence="2" type="ORF">MAM_01550</name>
</gene>
<sequence>MRFSAAALTLALAATATAELDAVKILEEMMPNFKCKDTKECRTPAQSAPFIVNSMKRWQVCNPNAMAAIVSLMAFESGNFTYKHNAFPGRPGQGTANMQMANFNLLYAQDIPELKDKVSNITDVKGASNETLNYILSLVQPDEYNFGSGPWFYQKQCDKGVHDAMEKNADEGFAAYMKCVGVQVTDDRKAYFTRAKKAFGLA</sequence>
<evidence type="ECO:0000313" key="2">
    <source>
        <dbReference type="EMBL" id="KHO00772.1"/>
    </source>
</evidence>
<evidence type="ECO:0000313" key="3">
    <source>
        <dbReference type="Proteomes" id="UP000030816"/>
    </source>
</evidence>
<dbReference type="EMBL" id="AZHE01000002">
    <property type="protein sequence ID" value="KHO00772.1"/>
    <property type="molecule type" value="Genomic_DNA"/>
</dbReference>
<dbReference type="AlphaFoldDB" id="A0A0B2WX40"/>
<comment type="caution">
    <text evidence="2">The sequence shown here is derived from an EMBL/GenBank/DDBJ whole genome shotgun (WGS) entry which is preliminary data.</text>
</comment>
<name>A0A0B2WX40_METAS</name>
<dbReference type="RefSeq" id="XP_040681837.1">
    <property type="nucleotide sequence ID" value="XM_040820349.1"/>
</dbReference>
<accession>A0A0B2WX40</accession>
<feature type="chain" id="PRO_5002079696" evidence="1">
    <location>
        <begin position="19"/>
        <end position="202"/>
    </location>
</feature>
<dbReference type="OrthoDB" id="2349272at2759"/>
<proteinExistence type="predicted"/>
<reference evidence="2 3" key="1">
    <citation type="journal article" date="2014" name="Proc. Natl. Acad. Sci. U.S.A.">
        <title>Trajectory and genomic determinants of fungal-pathogen speciation and host adaptation.</title>
        <authorList>
            <person name="Hu X."/>
            <person name="Xiao G."/>
            <person name="Zheng P."/>
            <person name="Shang Y."/>
            <person name="Su Y."/>
            <person name="Zhang X."/>
            <person name="Liu X."/>
            <person name="Zhan S."/>
            <person name="St Leger R.J."/>
            <person name="Wang C."/>
        </authorList>
    </citation>
    <scope>NUCLEOTIDE SEQUENCE [LARGE SCALE GENOMIC DNA]</scope>
    <source>
        <strain evidence="2 3">ARSEF 1941</strain>
    </source>
</reference>
<protein>
    <submittedName>
        <fullName evidence="2">Uncharacterized protein</fullName>
    </submittedName>
</protein>
<keyword evidence="1" id="KW-0732">Signal</keyword>
<feature type="signal peptide" evidence="1">
    <location>
        <begin position="1"/>
        <end position="18"/>
    </location>
</feature>
<organism evidence="2 3">
    <name type="scientific">Metarhizium album (strain ARSEF 1941)</name>
    <dbReference type="NCBI Taxonomy" id="1081103"/>
    <lineage>
        <taxon>Eukaryota</taxon>
        <taxon>Fungi</taxon>
        <taxon>Dikarya</taxon>
        <taxon>Ascomycota</taxon>
        <taxon>Pezizomycotina</taxon>
        <taxon>Sordariomycetes</taxon>
        <taxon>Hypocreomycetidae</taxon>
        <taxon>Hypocreales</taxon>
        <taxon>Clavicipitaceae</taxon>
        <taxon>Metarhizium</taxon>
    </lineage>
</organism>
<dbReference type="STRING" id="1081103.A0A0B2WX40"/>
<dbReference type="GeneID" id="63736005"/>
<dbReference type="Proteomes" id="UP000030816">
    <property type="component" value="Unassembled WGS sequence"/>
</dbReference>